<dbReference type="PANTHER" id="PTHR22684:SF0">
    <property type="entry name" value="RIBOSOME QUALITY CONTROL COMPLEX SUBUNIT TCF25"/>
    <property type="match status" value="1"/>
</dbReference>
<name>A0AAD7QYZ2_9ASCO</name>
<evidence type="ECO:0000313" key="2">
    <source>
        <dbReference type="EMBL" id="KAJ8104045.1"/>
    </source>
</evidence>
<accession>A0AAD7QYZ2</accession>
<protein>
    <submittedName>
        <fullName evidence="2">Transcriptional repressor TCF25-domain-containing protein</fullName>
    </submittedName>
</protein>
<dbReference type="GO" id="GO:1990116">
    <property type="term" value="P:ribosome-associated ubiquitin-dependent protein catabolic process"/>
    <property type="evidence" value="ECO:0007669"/>
    <property type="project" value="TreeGrafter"/>
</dbReference>
<dbReference type="GO" id="GO:0072344">
    <property type="term" value="P:rescue of stalled ribosome"/>
    <property type="evidence" value="ECO:0007669"/>
    <property type="project" value="TreeGrafter"/>
</dbReference>
<evidence type="ECO:0000313" key="3">
    <source>
        <dbReference type="Proteomes" id="UP001217417"/>
    </source>
</evidence>
<proteinExistence type="predicted"/>
<dbReference type="AlphaFoldDB" id="A0AAD7QYZ2"/>
<dbReference type="InterPro" id="IPR006994">
    <property type="entry name" value="TCF25/Rqc1"/>
</dbReference>
<dbReference type="Proteomes" id="UP001217417">
    <property type="component" value="Unassembled WGS sequence"/>
</dbReference>
<feature type="compositionally biased region" description="Basic residues" evidence="1">
    <location>
        <begin position="1"/>
        <end position="10"/>
    </location>
</feature>
<dbReference type="GeneID" id="80879277"/>
<dbReference type="GO" id="GO:1990112">
    <property type="term" value="C:RQC complex"/>
    <property type="evidence" value="ECO:0007669"/>
    <property type="project" value="TreeGrafter"/>
</dbReference>
<evidence type="ECO:0000256" key="1">
    <source>
        <dbReference type="SAM" id="MobiDB-lite"/>
    </source>
</evidence>
<feature type="compositionally biased region" description="Acidic residues" evidence="1">
    <location>
        <begin position="77"/>
        <end position="87"/>
    </location>
</feature>
<feature type="compositionally biased region" description="Basic residues" evidence="1">
    <location>
        <begin position="121"/>
        <end position="135"/>
    </location>
</feature>
<gene>
    <name evidence="2" type="ORF">POJ06DRAFT_11307</name>
</gene>
<feature type="compositionally biased region" description="Acidic residues" evidence="1">
    <location>
        <begin position="41"/>
        <end position="55"/>
    </location>
</feature>
<comment type="caution">
    <text evidence="2">The sequence shown here is derived from an EMBL/GenBank/DDBJ whole genome shotgun (WGS) entry which is preliminary data.</text>
</comment>
<keyword evidence="3" id="KW-1185">Reference proteome</keyword>
<feature type="compositionally biased region" description="Basic and acidic residues" evidence="1">
    <location>
        <begin position="136"/>
        <end position="151"/>
    </location>
</feature>
<dbReference type="RefSeq" id="XP_056047495.1">
    <property type="nucleotide sequence ID" value="XM_056184111.1"/>
</dbReference>
<dbReference type="PANTHER" id="PTHR22684">
    <property type="entry name" value="NULP1-RELATED"/>
    <property type="match status" value="1"/>
</dbReference>
<feature type="region of interest" description="Disordered" evidence="1">
    <location>
        <begin position="1"/>
        <end position="151"/>
    </location>
</feature>
<organism evidence="2 3">
    <name type="scientific">Lipomyces tetrasporus</name>
    <dbReference type="NCBI Taxonomy" id="54092"/>
    <lineage>
        <taxon>Eukaryota</taxon>
        <taxon>Fungi</taxon>
        <taxon>Dikarya</taxon>
        <taxon>Ascomycota</taxon>
        <taxon>Saccharomycotina</taxon>
        <taxon>Lipomycetes</taxon>
        <taxon>Lipomycetales</taxon>
        <taxon>Lipomycetaceae</taxon>
        <taxon>Lipomyces</taxon>
    </lineage>
</organism>
<feature type="region of interest" description="Disordered" evidence="1">
    <location>
        <begin position="747"/>
        <end position="773"/>
    </location>
</feature>
<dbReference type="Pfam" id="PF04910">
    <property type="entry name" value="Tcf25"/>
    <property type="match status" value="1"/>
</dbReference>
<dbReference type="EMBL" id="JARPMG010000001">
    <property type="protein sequence ID" value="KAJ8104045.1"/>
    <property type="molecule type" value="Genomic_DNA"/>
</dbReference>
<feature type="region of interest" description="Disordered" evidence="1">
    <location>
        <begin position="595"/>
        <end position="626"/>
    </location>
</feature>
<reference evidence="2" key="1">
    <citation type="submission" date="2023-03" db="EMBL/GenBank/DDBJ databases">
        <title>Near-Complete genome sequence of Lipomyces tetrasporous NRRL Y-64009, an oleaginous yeast capable of growing on lignocellulosic hydrolysates.</title>
        <authorList>
            <consortium name="Lawrence Berkeley National Laboratory"/>
            <person name="Jagtap S.S."/>
            <person name="Liu J.-J."/>
            <person name="Walukiewicz H.E."/>
            <person name="Pangilinan J."/>
            <person name="Lipzen A."/>
            <person name="Ahrendt S."/>
            <person name="Koriabine M."/>
            <person name="Cobaugh K."/>
            <person name="Salamov A."/>
            <person name="Yoshinaga Y."/>
            <person name="Ng V."/>
            <person name="Daum C."/>
            <person name="Grigoriev I.V."/>
            <person name="Slininger P.J."/>
            <person name="Dien B.S."/>
            <person name="Jin Y.-S."/>
            <person name="Rao C.V."/>
        </authorList>
    </citation>
    <scope>NUCLEOTIDE SEQUENCE</scope>
    <source>
        <strain evidence="2">NRRL Y-64009</strain>
    </source>
</reference>
<sequence>MSSRAVRRALRNQEAQLQSPSSPEPYASPKQSSSPFAALAGDDEAAEGENNEEEEHEKIETYSRPKPSLFALLGGDVGDEDIDDLDQPDQTSAEVGMVETLDNSQEEEEKKPVPKSQQSSSKKKKSKKKSKKKTGSSHEGKTAATEAKRDHNDLDEIDKALAELNMKSGIPLTDAKAAVRKPYASSNSAAAAEADARLLSINSRNLDPEREMRKLFGRRVFQEEARDVRRGGQRGLARPVASRRYVLVQPAEDWPPLIGASGMTMEIVGTEGEVTSFKFTHSRAYMDVQRQFYMCLQLGDAELLVELLQHNLYHVSTLLQVSEILGHHGEHTKAAKTVERALFTYNKSFHPMFNISTGRVRLPFNYYENRGFYLSIYRHVRNLERKGTWSTAFEFLKLLLAVSAEEDPYCVLLMIDAYALHSGNDQFIIGLAKSHIFEDRLPDLPNIAFSLALAYFHTGDLSAAESALVTAAATFPWTLSALGFALGLDVPPQLMKFNEPPSSFQKITTQLYISRATPLWSSSQTKELLSNVIAKMKQTTPSPPARVIDPKKSVGRDLARHCMLADIKPVLELLPRECVDGEEIWTDDILPPEDNISPYATNPLARSTRRSGASIGDGNNGDGGVDDRGILDGLWNSILQWRRGRRQNGTEDDEDDFNSEDEEIAWALANEAINASNIGNSASSDPTAGEVAEGVEDAVAAAERRRQAGQSYISSLFRRLTGRFGIGATPDAVIADDNYFEEGAVDDEYQNAEEYYDDDDVVDEDTETDEEHP</sequence>